<protein>
    <submittedName>
        <fullName evidence="5">Helix-turn-helix transcriptional regulator</fullName>
    </submittedName>
</protein>
<dbReference type="SUPFAM" id="SSF46894">
    <property type="entry name" value="C-terminal effector domain of the bipartite response regulators"/>
    <property type="match status" value="1"/>
</dbReference>
<evidence type="ECO:0000259" key="4">
    <source>
        <dbReference type="PROSITE" id="PS50043"/>
    </source>
</evidence>
<proteinExistence type="predicted"/>
<dbReference type="PANTHER" id="PTHR44688:SF16">
    <property type="entry name" value="DNA-BINDING TRANSCRIPTIONAL ACTIVATOR DEVR_DOSR"/>
    <property type="match status" value="1"/>
</dbReference>
<keyword evidence="1" id="KW-0805">Transcription regulation</keyword>
<dbReference type="PROSITE" id="PS00622">
    <property type="entry name" value="HTH_LUXR_1"/>
    <property type="match status" value="1"/>
</dbReference>
<dbReference type="Gene3D" id="1.10.10.10">
    <property type="entry name" value="Winged helix-like DNA-binding domain superfamily/Winged helix DNA-binding domain"/>
    <property type="match status" value="1"/>
</dbReference>
<dbReference type="OrthoDB" id="581422at2"/>
<dbReference type="PROSITE" id="PS50043">
    <property type="entry name" value="HTH_LUXR_2"/>
    <property type="match status" value="1"/>
</dbReference>
<dbReference type="SMART" id="SM00421">
    <property type="entry name" value="HTH_LUXR"/>
    <property type="match status" value="1"/>
</dbReference>
<keyword evidence="2" id="KW-0238">DNA-binding</keyword>
<dbReference type="InterPro" id="IPR036388">
    <property type="entry name" value="WH-like_DNA-bd_sf"/>
</dbReference>
<dbReference type="SUPFAM" id="SSF55781">
    <property type="entry name" value="GAF domain-like"/>
    <property type="match status" value="1"/>
</dbReference>
<evidence type="ECO:0000256" key="1">
    <source>
        <dbReference type="ARBA" id="ARBA00023015"/>
    </source>
</evidence>
<dbReference type="Pfam" id="PF00196">
    <property type="entry name" value="GerE"/>
    <property type="match status" value="1"/>
</dbReference>
<keyword evidence="6" id="KW-1185">Reference proteome</keyword>
<accession>A0A3D8PML1</accession>
<feature type="domain" description="HTH luxR-type" evidence="4">
    <location>
        <begin position="169"/>
        <end position="234"/>
    </location>
</feature>
<dbReference type="InterPro" id="IPR016032">
    <property type="entry name" value="Sig_transdc_resp-reg_C-effctor"/>
</dbReference>
<dbReference type="InterPro" id="IPR000792">
    <property type="entry name" value="Tscrpt_reg_LuxR_C"/>
</dbReference>
<sequence>MERSWYKVSHNKILEQVSMLDNTSNHEEKLLKILETYLDLFPLRDAFLYRYSPIGYLCEGVIGLTSSEIVHIREDREDVRSVPVFFSTIKDKKARVYTGIEFMKLMTSNHIFSSNIHSAVVAPLCNGPAFIGFIISYTFVEELTWDEDILASLTFFGKLAGNIISNSTVNEKIRILSKRELEVMRYISWGESTKEIANVMGISELTVKQYVKSSLKKLGVRNRTEAVAALLRKGIIS</sequence>
<dbReference type="CDD" id="cd06170">
    <property type="entry name" value="LuxR_C_like"/>
    <property type="match status" value="1"/>
</dbReference>
<evidence type="ECO:0000256" key="2">
    <source>
        <dbReference type="ARBA" id="ARBA00023125"/>
    </source>
</evidence>
<name>A0A3D8PML1_9BACI</name>
<dbReference type="GO" id="GO:0003677">
    <property type="term" value="F:DNA binding"/>
    <property type="evidence" value="ECO:0007669"/>
    <property type="project" value="UniProtKB-KW"/>
</dbReference>
<dbReference type="Proteomes" id="UP000257143">
    <property type="component" value="Unassembled WGS sequence"/>
</dbReference>
<organism evidence="5 6">
    <name type="scientific">Oceanobacillus arenosus</name>
    <dbReference type="NCBI Taxonomy" id="1229153"/>
    <lineage>
        <taxon>Bacteria</taxon>
        <taxon>Bacillati</taxon>
        <taxon>Bacillota</taxon>
        <taxon>Bacilli</taxon>
        <taxon>Bacillales</taxon>
        <taxon>Bacillaceae</taxon>
        <taxon>Oceanobacillus</taxon>
    </lineage>
</organism>
<evidence type="ECO:0000256" key="3">
    <source>
        <dbReference type="ARBA" id="ARBA00023163"/>
    </source>
</evidence>
<dbReference type="PRINTS" id="PR00038">
    <property type="entry name" value="HTHLUXR"/>
</dbReference>
<reference evidence="6" key="1">
    <citation type="submission" date="2017-11" db="EMBL/GenBank/DDBJ databases">
        <authorList>
            <person name="Zhu W."/>
        </authorList>
    </citation>
    <scope>NUCLEOTIDE SEQUENCE [LARGE SCALE GENOMIC DNA]</scope>
    <source>
        <strain evidence="6">CAU 1183</strain>
    </source>
</reference>
<dbReference type="EMBL" id="PIOC01000020">
    <property type="protein sequence ID" value="RDW17343.1"/>
    <property type="molecule type" value="Genomic_DNA"/>
</dbReference>
<evidence type="ECO:0000313" key="5">
    <source>
        <dbReference type="EMBL" id="RDW17343.1"/>
    </source>
</evidence>
<dbReference type="PANTHER" id="PTHR44688">
    <property type="entry name" value="DNA-BINDING TRANSCRIPTIONAL ACTIVATOR DEVR_DOSR"/>
    <property type="match status" value="1"/>
</dbReference>
<dbReference type="AlphaFoldDB" id="A0A3D8PML1"/>
<comment type="caution">
    <text evidence="5">The sequence shown here is derived from an EMBL/GenBank/DDBJ whole genome shotgun (WGS) entry which is preliminary data.</text>
</comment>
<gene>
    <name evidence="5" type="ORF">CWR48_14190</name>
</gene>
<dbReference type="GO" id="GO:0006355">
    <property type="term" value="P:regulation of DNA-templated transcription"/>
    <property type="evidence" value="ECO:0007669"/>
    <property type="project" value="InterPro"/>
</dbReference>
<keyword evidence="3" id="KW-0804">Transcription</keyword>
<evidence type="ECO:0000313" key="6">
    <source>
        <dbReference type="Proteomes" id="UP000257143"/>
    </source>
</evidence>